<dbReference type="RefSeq" id="WP_188800308.1">
    <property type="nucleotide sequence ID" value="NZ_BMIZ01000002.1"/>
</dbReference>
<evidence type="ECO:0000256" key="1">
    <source>
        <dbReference type="ARBA" id="ARBA00006739"/>
    </source>
</evidence>
<dbReference type="SUPFAM" id="SSF53448">
    <property type="entry name" value="Nucleotide-diphospho-sugar transferases"/>
    <property type="match status" value="1"/>
</dbReference>
<proteinExistence type="inferred from homology"/>
<dbReference type="Proteomes" id="UP000663181">
    <property type="component" value="Chromosome"/>
</dbReference>
<reference evidence="5 6" key="1">
    <citation type="submission" date="2020-10" db="EMBL/GenBank/DDBJ databases">
        <title>Phylogeny of dyella-like bacteria.</title>
        <authorList>
            <person name="Fu J."/>
        </authorList>
    </citation>
    <scope>NUCLEOTIDE SEQUENCE [LARGE SCALE GENOMIC DNA]</scope>
    <source>
        <strain evidence="5 6">DHOB09</strain>
    </source>
</reference>
<evidence type="ECO:0000256" key="3">
    <source>
        <dbReference type="ARBA" id="ARBA00022679"/>
    </source>
</evidence>
<dbReference type="CDD" id="cd06442">
    <property type="entry name" value="DPM1_like"/>
    <property type="match status" value="1"/>
</dbReference>
<sequence>MTKTLVFFATYNEAGNINPLISSLENVVPEADILVVDDNSSDGTADIILGMNRPSITLLQRKGKLGLGTAHLLALSYAQEHGYDVIITMDGDLSHDPAHIPSLLDRLGAGADLVIGSRYMPGGGCDYTGYRLYVSRLANIAARSLLGMKLHEFTTSYRAFRVSELKRLNFAALLVGGYSFFLTTMVEASVRGLKIQEAPIQFRERGYGTSKLPPMEAFRGMTNLLRIAINKATGKLARSPVATISGCPSCGTTFSLISSENIGTCVQCGFQSK</sequence>
<keyword evidence="3" id="KW-0808">Transferase</keyword>
<organism evidence="5 6">
    <name type="scientific">Dyella caseinilytica</name>
    <dbReference type="NCBI Taxonomy" id="1849581"/>
    <lineage>
        <taxon>Bacteria</taxon>
        <taxon>Pseudomonadati</taxon>
        <taxon>Pseudomonadota</taxon>
        <taxon>Gammaproteobacteria</taxon>
        <taxon>Lysobacterales</taxon>
        <taxon>Rhodanobacteraceae</taxon>
        <taxon>Dyella</taxon>
    </lineage>
</organism>
<evidence type="ECO:0000256" key="2">
    <source>
        <dbReference type="ARBA" id="ARBA00022676"/>
    </source>
</evidence>
<evidence type="ECO:0000313" key="5">
    <source>
        <dbReference type="EMBL" id="QRN53076.1"/>
    </source>
</evidence>
<comment type="similarity">
    <text evidence="1">Belongs to the glycosyltransferase 2 family.</text>
</comment>
<dbReference type="InterPro" id="IPR001173">
    <property type="entry name" value="Glyco_trans_2-like"/>
</dbReference>
<protein>
    <submittedName>
        <fullName evidence="5">Polyprenol monophosphomannose synthase</fullName>
    </submittedName>
</protein>
<feature type="domain" description="Glycosyltransferase 2-like" evidence="4">
    <location>
        <begin position="6"/>
        <end position="165"/>
    </location>
</feature>
<dbReference type="PANTHER" id="PTHR43398:SF1">
    <property type="entry name" value="DOLICHOL-PHOSPHATE MANNOSYLTRANSFERASE SUBUNIT 1"/>
    <property type="match status" value="1"/>
</dbReference>
<evidence type="ECO:0000259" key="4">
    <source>
        <dbReference type="Pfam" id="PF00535"/>
    </source>
</evidence>
<evidence type="ECO:0000313" key="6">
    <source>
        <dbReference type="Proteomes" id="UP000663181"/>
    </source>
</evidence>
<dbReference type="Gene3D" id="3.90.550.10">
    <property type="entry name" value="Spore Coat Polysaccharide Biosynthesis Protein SpsA, Chain A"/>
    <property type="match status" value="1"/>
</dbReference>
<dbReference type="InterPro" id="IPR029044">
    <property type="entry name" value="Nucleotide-diphossugar_trans"/>
</dbReference>
<dbReference type="Pfam" id="PF00535">
    <property type="entry name" value="Glycos_transf_2"/>
    <property type="match status" value="1"/>
</dbReference>
<name>A0ABX7GRS3_9GAMM</name>
<accession>A0ABX7GRS3</accession>
<dbReference type="InterPro" id="IPR039528">
    <property type="entry name" value="DPM1-like"/>
</dbReference>
<dbReference type="EMBL" id="CP064030">
    <property type="protein sequence ID" value="QRN53076.1"/>
    <property type="molecule type" value="Genomic_DNA"/>
</dbReference>
<keyword evidence="6" id="KW-1185">Reference proteome</keyword>
<gene>
    <name evidence="5" type="ORF">ISN74_16780</name>
</gene>
<dbReference type="PANTHER" id="PTHR43398">
    <property type="entry name" value="DOLICHOL-PHOSPHATE MANNOSYLTRANSFERASE SUBUNIT 1"/>
    <property type="match status" value="1"/>
</dbReference>
<keyword evidence="2" id="KW-0328">Glycosyltransferase</keyword>